<feature type="transmembrane region" description="Helical" evidence="1">
    <location>
        <begin position="198"/>
        <end position="220"/>
    </location>
</feature>
<feature type="transmembrane region" description="Helical" evidence="1">
    <location>
        <begin position="227"/>
        <end position="247"/>
    </location>
</feature>
<evidence type="ECO:0008006" key="4">
    <source>
        <dbReference type="Google" id="ProtNLM"/>
    </source>
</evidence>
<dbReference type="RefSeq" id="WP_235633030.1">
    <property type="nucleotide sequence ID" value="NZ_FMUB01000011.1"/>
</dbReference>
<feature type="transmembrane region" description="Helical" evidence="1">
    <location>
        <begin position="86"/>
        <end position="108"/>
    </location>
</feature>
<feature type="transmembrane region" description="Helical" evidence="1">
    <location>
        <begin position="158"/>
        <end position="178"/>
    </location>
</feature>
<dbReference type="AlphaFoldDB" id="A0A1G4WUH3"/>
<evidence type="ECO:0000313" key="3">
    <source>
        <dbReference type="Proteomes" id="UP000199707"/>
    </source>
</evidence>
<feature type="transmembrane region" description="Helical" evidence="1">
    <location>
        <begin position="128"/>
        <end position="146"/>
    </location>
</feature>
<feature type="transmembrane region" description="Helical" evidence="1">
    <location>
        <begin position="33"/>
        <end position="51"/>
    </location>
</feature>
<keyword evidence="1" id="KW-1133">Transmembrane helix</keyword>
<gene>
    <name evidence="2" type="ORF">SAMN02799620_04926</name>
</gene>
<reference evidence="3" key="1">
    <citation type="submission" date="2016-10" db="EMBL/GenBank/DDBJ databases">
        <authorList>
            <person name="Varghese N."/>
            <person name="Submissions S."/>
        </authorList>
    </citation>
    <scope>NUCLEOTIDE SEQUENCE [LARGE SCALE GENOMIC DNA]</scope>
    <source>
        <strain evidence="3">UNC267MFSha1.1M11</strain>
    </source>
</reference>
<dbReference type="EMBL" id="FMUB01000011">
    <property type="protein sequence ID" value="SCX29852.1"/>
    <property type="molecule type" value="Genomic_DNA"/>
</dbReference>
<evidence type="ECO:0000313" key="2">
    <source>
        <dbReference type="EMBL" id="SCX29852.1"/>
    </source>
</evidence>
<feature type="transmembrane region" description="Helical" evidence="1">
    <location>
        <begin position="57"/>
        <end position="74"/>
    </location>
</feature>
<accession>A0A1G4WUH3</accession>
<keyword evidence="1" id="KW-0812">Transmembrane</keyword>
<protein>
    <recommendedName>
        <fullName evidence="4">Zinc ribbon domain-containing protein</fullName>
    </recommendedName>
</protein>
<evidence type="ECO:0000256" key="1">
    <source>
        <dbReference type="SAM" id="Phobius"/>
    </source>
</evidence>
<name>A0A1G4WUH3_9MYCO</name>
<feature type="transmembrane region" description="Helical" evidence="1">
    <location>
        <begin position="259"/>
        <end position="281"/>
    </location>
</feature>
<dbReference type="STRING" id="1502745.SAMN02799620_04926"/>
<keyword evidence="1" id="KW-0472">Membrane</keyword>
<feature type="transmembrane region" description="Helical" evidence="1">
    <location>
        <begin position="293"/>
        <end position="315"/>
    </location>
</feature>
<proteinExistence type="predicted"/>
<organism evidence="2 3">
    <name type="scientific">Mycolicibacterium fluoranthenivorans</name>
    <dbReference type="NCBI Taxonomy" id="258505"/>
    <lineage>
        <taxon>Bacteria</taxon>
        <taxon>Bacillati</taxon>
        <taxon>Actinomycetota</taxon>
        <taxon>Actinomycetes</taxon>
        <taxon>Mycobacteriales</taxon>
        <taxon>Mycobacteriaceae</taxon>
        <taxon>Mycolicibacterium</taxon>
    </lineage>
</organism>
<sequence>MTAFAAGPDQRVLWPSLTTTLFPYLPRERRTQFRLALAGVAVALAVCAVLRWQAPMIGTAAAGFPLVFVMYLRTCGRSGRGLVATALFAALLGLGWALVAGEIVAQAYDVALGSGVTFGHTMLEGLSIPVGGAILMLLPAFVARLVPGLIRDPLDGYVFGALGATAFTAAATLTRLSPQLETGVSTSERSVLALLVEAGIQGIAVPLMAAAVGGMVGVALGARRRRVVAVIVGVSVALILYGVLGVAEVAPLAQSVHVGVHLVLTVVALLAVRVAIHAGAGDLGEQPAGDTRVLLPVGVGVVISAVVVAAVSAVITPAVPNYKCPPDCGRPPMGTPVATNPRFTAADGSFSVSYPGPGTAYRATLDPDGVTLDFIAGDTGTVELFGEPAAGRTPRAIAEDLIARSYPDATVDYEIPNAAIGYQPGYGVFADEYPQDSSGSYTRLRIMVMVAVKNEVALVASAVGPYHEFSPSFGIGHPSGANLQLAMDIGKYVNSFTWHGDPPR</sequence>
<dbReference type="Proteomes" id="UP000199707">
    <property type="component" value="Unassembled WGS sequence"/>
</dbReference>